<evidence type="ECO:0000256" key="3">
    <source>
        <dbReference type="ARBA" id="ARBA00022729"/>
    </source>
</evidence>
<keyword evidence="4" id="KW-0472">Membrane</keyword>
<evidence type="ECO:0000313" key="8">
    <source>
        <dbReference type="Proteomes" id="UP000193963"/>
    </source>
</evidence>
<evidence type="ECO:0000256" key="4">
    <source>
        <dbReference type="ARBA" id="ARBA00023136"/>
    </source>
</evidence>
<dbReference type="InterPro" id="IPR012556">
    <property type="entry name" value="Entericidin"/>
</dbReference>
<accession>A0A1X6Z5Z8</accession>
<evidence type="ECO:0000256" key="1">
    <source>
        <dbReference type="ARBA" id="ARBA00010296"/>
    </source>
</evidence>
<sequence>MIRLAFCLAALTALTACETVKGAGRDLQTAGAAIEGEANRSQTGM</sequence>
<dbReference type="RefSeq" id="WP_085887778.1">
    <property type="nucleotide sequence ID" value="NZ_FWFN01000003.1"/>
</dbReference>
<name>A0A1X6Z5Z8_9RHOB</name>
<evidence type="ECO:0000256" key="6">
    <source>
        <dbReference type="ARBA" id="ARBA00023288"/>
    </source>
</evidence>
<comment type="similarity">
    <text evidence="1">Belongs to the EcnA/EcnB lipoprotein family.</text>
</comment>
<keyword evidence="2" id="KW-1003">Cell membrane</keyword>
<dbReference type="Proteomes" id="UP000193963">
    <property type="component" value="Unassembled WGS sequence"/>
</dbReference>
<reference evidence="7 8" key="1">
    <citation type="submission" date="2017-03" db="EMBL/GenBank/DDBJ databases">
        <authorList>
            <person name="Afonso C.L."/>
            <person name="Miller P.J."/>
            <person name="Scott M.A."/>
            <person name="Spackman E."/>
            <person name="Goraichik I."/>
            <person name="Dimitrov K.M."/>
            <person name="Suarez D.L."/>
            <person name="Swayne D.E."/>
        </authorList>
    </citation>
    <scope>NUCLEOTIDE SEQUENCE [LARGE SCALE GENOMIC DNA]</scope>
    <source>
        <strain evidence="7 8">CECT 7751</strain>
    </source>
</reference>
<proteinExistence type="inferred from homology"/>
<evidence type="ECO:0000313" key="7">
    <source>
        <dbReference type="EMBL" id="SLN41596.1"/>
    </source>
</evidence>
<gene>
    <name evidence="7" type="ORF">PSM7751_01918</name>
</gene>
<keyword evidence="8" id="KW-1185">Reference proteome</keyword>
<evidence type="ECO:0000256" key="2">
    <source>
        <dbReference type="ARBA" id="ARBA00022475"/>
    </source>
</evidence>
<dbReference type="GO" id="GO:0009636">
    <property type="term" value="P:response to toxic substance"/>
    <property type="evidence" value="ECO:0007669"/>
    <property type="project" value="InterPro"/>
</dbReference>
<evidence type="ECO:0000256" key="5">
    <source>
        <dbReference type="ARBA" id="ARBA00023139"/>
    </source>
</evidence>
<keyword evidence="5" id="KW-0564">Palmitate</keyword>
<dbReference type="GO" id="GO:0016020">
    <property type="term" value="C:membrane"/>
    <property type="evidence" value="ECO:0007669"/>
    <property type="project" value="InterPro"/>
</dbReference>
<keyword evidence="3" id="KW-0732">Signal</keyword>
<dbReference type="AlphaFoldDB" id="A0A1X6Z5Z8"/>
<protein>
    <submittedName>
        <fullName evidence="7">Entericidin B membrane lipoprotein</fullName>
    </submittedName>
</protein>
<dbReference type="Pfam" id="PF08085">
    <property type="entry name" value="Entericidin"/>
    <property type="match status" value="1"/>
</dbReference>
<dbReference type="EMBL" id="FWFN01000003">
    <property type="protein sequence ID" value="SLN41596.1"/>
    <property type="molecule type" value="Genomic_DNA"/>
</dbReference>
<keyword evidence="6 7" id="KW-0449">Lipoprotein</keyword>
<dbReference type="PROSITE" id="PS51257">
    <property type="entry name" value="PROKAR_LIPOPROTEIN"/>
    <property type="match status" value="1"/>
</dbReference>
<organism evidence="7 8">
    <name type="scientific">Pseudooceanicola marinus</name>
    <dbReference type="NCBI Taxonomy" id="396013"/>
    <lineage>
        <taxon>Bacteria</taxon>
        <taxon>Pseudomonadati</taxon>
        <taxon>Pseudomonadota</taxon>
        <taxon>Alphaproteobacteria</taxon>
        <taxon>Rhodobacterales</taxon>
        <taxon>Paracoccaceae</taxon>
        <taxon>Pseudooceanicola</taxon>
    </lineage>
</organism>